<evidence type="ECO:0008006" key="5">
    <source>
        <dbReference type="Google" id="ProtNLM"/>
    </source>
</evidence>
<name>A0A3B1BQD9_9ZZZZ</name>
<evidence type="ECO:0000313" key="4">
    <source>
        <dbReference type="EMBL" id="VAX08545.1"/>
    </source>
</evidence>
<gene>
    <name evidence="4" type="ORF">MNBD_GAMMA26-671</name>
</gene>
<evidence type="ECO:0000256" key="1">
    <source>
        <dbReference type="ARBA" id="ARBA00004496"/>
    </source>
</evidence>
<dbReference type="HAMAP" id="MF_02200">
    <property type="entry name" value="NapD"/>
    <property type="match status" value="1"/>
</dbReference>
<dbReference type="AlphaFoldDB" id="A0A3B1BQD9"/>
<keyword evidence="3" id="KW-0143">Chaperone</keyword>
<keyword evidence="2" id="KW-0963">Cytoplasm</keyword>
<dbReference type="GO" id="GO:0005737">
    <property type="term" value="C:cytoplasm"/>
    <property type="evidence" value="ECO:0007669"/>
    <property type="project" value="UniProtKB-SubCell"/>
</dbReference>
<evidence type="ECO:0000256" key="3">
    <source>
        <dbReference type="ARBA" id="ARBA00023186"/>
    </source>
</evidence>
<reference evidence="4" key="1">
    <citation type="submission" date="2018-06" db="EMBL/GenBank/DDBJ databases">
        <authorList>
            <person name="Zhirakovskaya E."/>
        </authorList>
    </citation>
    <scope>NUCLEOTIDE SEQUENCE</scope>
</reference>
<dbReference type="GO" id="GO:0051224">
    <property type="term" value="P:negative regulation of protein transport"/>
    <property type="evidence" value="ECO:0007669"/>
    <property type="project" value="TreeGrafter"/>
</dbReference>
<comment type="subcellular location">
    <subcellularLocation>
        <location evidence="1">Cytoplasm</location>
    </subcellularLocation>
</comment>
<evidence type="ECO:0000256" key="2">
    <source>
        <dbReference type="ARBA" id="ARBA00022490"/>
    </source>
</evidence>
<accession>A0A3B1BQD9</accession>
<sequence length="95" mass="11034">MNNEQESVGCIVGAVIQLKPNCTKQQYEKLLEKEGLEIHAQGDQQRLVVTLETDTDGEMIETIEDIQNMNSVLNIYTVYHHLDEFHNETEGWTWR</sequence>
<protein>
    <recommendedName>
        <fullName evidence="5">Periplasmic nitrate reductase component NapD</fullName>
    </recommendedName>
</protein>
<dbReference type="InterPro" id="IPR005623">
    <property type="entry name" value="Chaperone_NapD_NO3_reduct"/>
</dbReference>
<dbReference type="Gene3D" id="3.30.70.920">
    <property type="match status" value="1"/>
</dbReference>
<organism evidence="4">
    <name type="scientific">hydrothermal vent metagenome</name>
    <dbReference type="NCBI Taxonomy" id="652676"/>
    <lineage>
        <taxon>unclassified sequences</taxon>
        <taxon>metagenomes</taxon>
        <taxon>ecological metagenomes</taxon>
    </lineage>
</organism>
<dbReference type="PANTHER" id="PTHR38603">
    <property type="entry name" value="CHAPERONE NAPD"/>
    <property type="match status" value="1"/>
</dbReference>
<dbReference type="EMBL" id="UOFX01000039">
    <property type="protein sequence ID" value="VAX08545.1"/>
    <property type="molecule type" value="Genomic_DNA"/>
</dbReference>
<dbReference type="PANTHER" id="PTHR38603:SF1">
    <property type="entry name" value="CHAPERONE NAPD"/>
    <property type="match status" value="1"/>
</dbReference>
<dbReference type="Pfam" id="PF03927">
    <property type="entry name" value="NapD"/>
    <property type="match status" value="1"/>
</dbReference>
<proteinExistence type="inferred from homology"/>